<dbReference type="PANTHER" id="PTHR22950:SF349">
    <property type="entry name" value="AMINO ACID TRANSPORTER TRANSMEMBRANE DOMAIN-CONTAINING PROTEIN"/>
    <property type="match status" value="1"/>
</dbReference>
<evidence type="ECO:0000259" key="6">
    <source>
        <dbReference type="Pfam" id="PF01490"/>
    </source>
</evidence>
<dbReference type="GO" id="GO:0016020">
    <property type="term" value="C:membrane"/>
    <property type="evidence" value="ECO:0007669"/>
    <property type="project" value="UniProtKB-SubCell"/>
</dbReference>
<dbReference type="Pfam" id="PF01490">
    <property type="entry name" value="Aa_trans"/>
    <property type="match status" value="1"/>
</dbReference>
<name>A0ABD2P2J2_9CUCU</name>
<evidence type="ECO:0000256" key="1">
    <source>
        <dbReference type="ARBA" id="ARBA00004141"/>
    </source>
</evidence>
<evidence type="ECO:0000313" key="8">
    <source>
        <dbReference type="Proteomes" id="UP001516400"/>
    </source>
</evidence>
<keyword evidence="3 5" id="KW-1133">Transmembrane helix</keyword>
<accession>A0ABD2P2J2</accession>
<feature type="transmembrane region" description="Helical" evidence="5">
    <location>
        <begin position="419"/>
        <end position="440"/>
    </location>
</feature>
<dbReference type="AlphaFoldDB" id="A0ABD2P2J2"/>
<evidence type="ECO:0000256" key="2">
    <source>
        <dbReference type="ARBA" id="ARBA00022692"/>
    </source>
</evidence>
<evidence type="ECO:0000313" key="7">
    <source>
        <dbReference type="EMBL" id="KAL3285193.1"/>
    </source>
</evidence>
<proteinExistence type="predicted"/>
<dbReference type="EMBL" id="JABFTP020000165">
    <property type="protein sequence ID" value="KAL3285193.1"/>
    <property type="molecule type" value="Genomic_DNA"/>
</dbReference>
<feature type="domain" description="Amino acid transporter transmembrane" evidence="6">
    <location>
        <begin position="43"/>
        <end position="441"/>
    </location>
</feature>
<feature type="transmembrane region" description="Helical" evidence="5">
    <location>
        <begin position="273"/>
        <end position="299"/>
    </location>
</feature>
<feature type="transmembrane region" description="Helical" evidence="5">
    <location>
        <begin position="171"/>
        <end position="191"/>
    </location>
</feature>
<dbReference type="Proteomes" id="UP001516400">
    <property type="component" value="Unassembled WGS sequence"/>
</dbReference>
<feature type="transmembrane region" description="Helical" evidence="5">
    <location>
        <begin position="198"/>
        <end position="220"/>
    </location>
</feature>
<keyword evidence="2 5" id="KW-0812">Transmembrane</keyword>
<dbReference type="PANTHER" id="PTHR22950">
    <property type="entry name" value="AMINO ACID TRANSPORTER"/>
    <property type="match status" value="1"/>
</dbReference>
<sequence length="454" mass="50633">MTSKVMASGAASLGSLPSRSVSPTKIFALVKGREGPHREKPGTSYCATLMHLLKGSIGTGIFAMGRAMKNAGLALGPSGLVFLGMMNLYCQHQLVTAADQVAFNHDYNVKPDYAETVMVGFMDGPERTRNLCFIMKKLVNFMLVLTEMGFCCVYVVFMAHSLDKILRIYNIVRFSTRILILFTLLPIWLMCFLNNLKVLVPASILANVVTLSGILITLYYNLVKIPDPWRLPLLADWSKIPLFFGTALFSFEAIGLVLPMYNEVKSTKQFSAWYGILNVGMIIVIIVNSLVGVTSYIKWGEDVLASVTLNLPAEEEELAQAVVILIAISVAFTYLLQMYVAFMILFPWVYRRYGPFRYPYLVEMLFKSMLTLIAYTFAIANPYLEEFITLVGAIGGTSLALIFPPLLEMVTFYETLGYFTIFKNILILLLGFTGIITGTYTACREIVIKITEGE</sequence>
<keyword evidence="4 5" id="KW-0472">Membrane</keyword>
<feature type="transmembrane region" description="Helical" evidence="5">
    <location>
        <begin position="387"/>
        <end position="407"/>
    </location>
</feature>
<evidence type="ECO:0000256" key="3">
    <source>
        <dbReference type="ARBA" id="ARBA00022989"/>
    </source>
</evidence>
<feature type="transmembrane region" description="Helical" evidence="5">
    <location>
        <begin position="138"/>
        <end position="159"/>
    </location>
</feature>
<feature type="transmembrane region" description="Helical" evidence="5">
    <location>
        <begin position="358"/>
        <end position="381"/>
    </location>
</feature>
<keyword evidence="8" id="KW-1185">Reference proteome</keyword>
<protein>
    <recommendedName>
        <fullName evidence="6">Amino acid transporter transmembrane domain-containing protein</fullName>
    </recommendedName>
</protein>
<reference evidence="7 8" key="1">
    <citation type="journal article" date="2021" name="BMC Biol.">
        <title>Horizontally acquired antibacterial genes associated with adaptive radiation of ladybird beetles.</title>
        <authorList>
            <person name="Li H.S."/>
            <person name="Tang X.F."/>
            <person name="Huang Y.H."/>
            <person name="Xu Z.Y."/>
            <person name="Chen M.L."/>
            <person name="Du X.Y."/>
            <person name="Qiu B.Y."/>
            <person name="Chen P.T."/>
            <person name="Zhang W."/>
            <person name="Slipinski A."/>
            <person name="Escalona H.E."/>
            <person name="Waterhouse R.M."/>
            <person name="Zwick A."/>
            <person name="Pang H."/>
        </authorList>
    </citation>
    <scope>NUCLEOTIDE SEQUENCE [LARGE SCALE GENOMIC DNA]</scope>
    <source>
        <strain evidence="7">SYSU2018</strain>
    </source>
</reference>
<dbReference type="InterPro" id="IPR013057">
    <property type="entry name" value="AA_transpt_TM"/>
</dbReference>
<feature type="transmembrane region" description="Helical" evidence="5">
    <location>
        <begin position="319"/>
        <end position="346"/>
    </location>
</feature>
<comment type="caution">
    <text evidence="7">The sequence shown here is derived from an EMBL/GenBank/DDBJ whole genome shotgun (WGS) entry which is preliminary data.</text>
</comment>
<evidence type="ECO:0000256" key="5">
    <source>
        <dbReference type="SAM" id="Phobius"/>
    </source>
</evidence>
<gene>
    <name evidence="7" type="ORF">HHI36_019310</name>
</gene>
<evidence type="ECO:0000256" key="4">
    <source>
        <dbReference type="ARBA" id="ARBA00023136"/>
    </source>
</evidence>
<organism evidence="7 8">
    <name type="scientific">Cryptolaemus montrouzieri</name>
    <dbReference type="NCBI Taxonomy" id="559131"/>
    <lineage>
        <taxon>Eukaryota</taxon>
        <taxon>Metazoa</taxon>
        <taxon>Ecdysozoa</taxon>
        <taxon>Arthropoda</taxon>
        <taxon>Hexapoda</taxon>
        <taxon>Insecta</taxon>
        <taxon>Pterygota</taxon>
        <taxon>Neoptera</taxon>
        <taxon>Endopterygota</taxon>
        <taxon>Coleoptera</taxon>
        <taxon>Polyphaga</taxon>
        <taxon>Cucujiformia</taxon>
        <taxon>Coccinelloidea</taxon>
        <taxon>Coccinellidae</taxon>
        <taxon>Scymninae</taxon>
        <taxon>Scymnini</taxon>
        <taxon>Cryptolaemus</taxon>
    </lineage>
</organism>
<comment type="subcellular location">
    <subcellularLocation>
        <location evidence="1">Membrane</location>
        <topology evidence="1">Multi-pass membrane protein</topology>
    </subcellularLocation>
</comment>
<feature type="transmembrane region" description="Helical" evidence="5">
    <location>
        <begin position="240"/>
        <end position="261"/>
    </location>
</feature>